<evidence type="ECO:0000256" key="1">
    <source>
        <dbReference type="ARBA" id="ARBA00015005"/>
    </source>
</evidence>
<evidence type="ECO:0000256" key="2">
    <source>
        <dbReference type="ARBA" id="ARBA00022553"/>
    </source>
</evidence>
<feature type="region of interest" description="Disordered" evidence="5">
    <location>
        <begin position="228"/>
        <end position="250"/>
    </location>
</feature>
<dbReference type="PANTHER" id="PTHR31383:SF2">
    <property type="entry name" value="OXIDATIVE STRESS-RESPONSIVE SERINE-RICH PROTEIN 1"/>
    <property type="match status" value="1"/>
</dbReference>
<accession>A0ABD3W195</accession>
<sequence length="312" mass="35045">MGGEEQSTSKPHESTDLHTTFKRLRVDPDWNGRNLVADAPNIFLKELWSRDAADVKKDTTNNTGKSKTKSPSTSRVEPYPQDFVYSMQKLNFHSETCQSKTCHCGELRLKSKVKQKFNYAHCSVLSKPVIREARLKIHHSEKDCKQVIRAAKLKLHKLGKKPVKKDKAILNPTQIPGLPSNIKSLPVFGSGIKLNSRGALGFADVDSAKRKASTDSIPTYSFTGFQTPDLKRGKVSPTSDSSERKSDSLLDEVLPAREQTTLSRQESVYSVEQSCSQQARLEETSVNELACYFEEFVHIPKKMSTMAEMMYT</sequence>
<feature type="region of interest" description="Disordered" evidence="5">
    <location>
        <begin position="1"/>
        <end position="20"/>
    </location>
</feature>
<dbReference type="AlphaFoldDB" id="A0ABD3W195"/>
<dbReference type="Proteomes" id="UP001634394">
    <property type="component" value="Unassembled WGS sequence"/>
</dbReference>
<evidence type="ECO:0000256" key="4">
    <source>
        <dbReference type="ARBA" id="ARBA00031405"/>
    </source>
</evidence>
<reference evidence="6 7" key="1">
    <citation type="submission" date="2024-11" db="EMBL/GenBank/DDBJ databases">
        <title>Chromosome-level genome assembly of the freshwater bivalve Anodonta woodiana.</title>
        <authorList>
            <person name="Chen X."/>
        </authorList>
    </citation>
    <scope>NUCLEOTIDE SEQUENCE [LARGE SCALE GENOMIC DNA]</scope>
    <source>
        <strain evidence="6">MN2024</strain>
        <tissue evidence="6">Gills</tissue>
    </source>
</reference>
<feature type="region of interest" description="Disordered" evidence="5">
    <location>
        <begin position="55"/>
        <end position="78"/>
    </location>
</feature>
<dbReference type="EMBL" id="JBJQND010000008">
    <property type="protein sequence ID" value="KAL3867647.1"/>
    <property type="molecule type" value="Genomic_DNA"/>
</dbReference>
<evidence type="ECO:0000313" key="6">
    <source>
        <dbReference type="EMBL" id="KAL3867647.1"/>
    </source>
</evidence>
<keyword evidence="7" id="KW-1185">Reference proteome</keyword>
<organism evidence="6 7">
    <name type="scientific">Sinanodonta woodiana</name>
    <name type="common">Chinese pond mussel</name>
    <name type="synonym">Anodonta woodiana</name>
    <dbReference type="NCBI Taxonomy" id="1069815"/>
    <lineage>
        <taxon>Eukaryota</taxon>
        <taxon>Metazoa</taxon>
        <taxon>Spiralia</taxon>
        <taxon>Lophotrochozoa</taxon>
        <taxon>Mollusca</taxon>
        <taxon>Bivalvia</taxon>
        <taxon>Autobranchia</taxon>
        <taxon>Heteroconchia</taxon>
        <taxon>Palaeoheterodonta</taxon>
        <taxon>Unionida</taxon>
        <taxon>Unionoidea</taxon>
        <taxon>Unionidae</taxon>
        <taxon>Unioninae</taxon>
        <taxon>Sinanodonta</taxon>
    </lineage>
</organism>
<gene>
    <name evidence="6" type="ORF">ACJMK2_040520</name>
</gene>
<dbReference type="InterPro" id="IPR008494">
    <property type="entry name" value="DUF776"/>
</dbReference>
<evidence type="ECO:0000313" key="7">
    <source>
        <dbReference type="Proteomes" id="UP001634394"/>
    </source>
</evidence>
<evidence type="ECO:0000256" key="3">
    <source>
        <dbReference type="ARBA" id="ARBA00029721"/>
    </source>
</evidence>
<feature type="compositionally biased region" description="Low complexity" evidence="5">
    <location>
        <begin position="60"/>
        <end position="74"/>
    </location>
</feature>
<name>A0ABD3W195_SINWO</name>
<comment type="caution">
    <text evidence="6">The sequence shown here is derived from an EMBL/GenBank/DDBJ whole genome shotgun (WGS) entry which is preliminary data.</text>
</comment>
<protein>
    <recommendedName>
        <fullName evidence="1">Oxidative stress-responsive serine-rich protein 1</fullName>
    </recommendedName>
    <alternativeName>
        <fullName evidence="4">Oxidative stress-responsive protein 1</fullName>
    </alternativeName>
    <alternativeName>
        <fullName evidence="3">Peroxide-inducible transcript 1 protein</fullName>
    </alternativeName>
</protein>
<keyword evidence="2" id="KW-0597">Phosphoprotein</keyword>
<dbReference type="PANTHER" id="PTHR31383">
    <property type="entry name" value="OXIDATIVE STRESS-RESPONSE SERINE-RICH PROTEIN 1"/>
    <property type="match status" value="1"/>
</dbReference>
<proteinExistence type="predicted"/>
<evidence type="ECO:0000256" key="5">
    <source>
        <dbReference type="SAM" id="MobiDB-lite"/>
    </source>
</evidence>